<dbReference type="AlphaFoldDB" id="A0A7J0DFX2"/>
<accession>A0A7J0DFX2</accession>
<feature type="compositionally biased region" description="Basic residues" evidence="1">
    <location>
        <begin position="342"/>
        <end position="352"/>
    </location>
</feature>
<feature type="region of interest" description="Disordered" evidence="1">
    <location>
        <begin position="322"/>
        <end position="352"/>
    </location>
</feature>
<organism evidence="3 4">
    <name type="scientific">Actinidia rufa</name>
    <dbReference type="NCBI Taxonomy" id="165716"/>
    <lineage>
        <taxon>Eukaryota</taxon>
        <taxon>Viridiplantae</taxon>
        <taxon>Streptophyta</taxon>
        <taxon>Embryophyta</taxon>
        <taxon>Tracheophyta</taxon>
        <taxon>Spermatophyta</taxon>
        <taxon>Magnoliopsida</taxon>
        <taxon>eudicotyledons</taxon>
        <taxon>Gunneridae</taxon>
        <taxon>Pentapetalae</taxon>
        <taxon>asterids</taxon>
        <taxon>Ericales</taxon>
        <taxon>Actinidiaceae</taxon>
        <taxon>Actinidia</taxon>
    </lineage>
</organism>
<dbReference type="OrthoDB" id="1752359at2759"/>
<evidence type="ECO:0000313" key="3">
    <source>
        <dbReference type="EMBL" id="GFS34121.1"/>
    </source>
</evidence>
<name>A0A7J0DFX2_9ERIC</name>
<evidence type="ECO:0000256" key="2">
    <source>
        <dbReference type="SAM" id="SignalP"/>
    </source>
</evidence>
<reference evidence="4" key="1">
    <citation type="submission" date="2019-07" db="EMBL/GenBank/DDBJ databases">
        <title>De Novo Assembly of kiwifruit Actinidia rufa.</title>
        <authorList>
            <person name="Sugita-Konishi S."/>
            <person name="Sato K."/>
            <person name="Mori E."/>
            <person name="Abe Y."/>
            <person name="Kisaki G."/>
            <person name="Hamano K."/>
            <person name="Suezawa K."/>
            <person name="Otani M."/>
            <person name="Fukuda T."/>
            <person name="Manabe T."/>
            <person name="Gomi K."/>
            <person name="Tabuchi M."/>
            <person name="Akimitsu K."/>
            <person name="Kataoka I."/>
        </authorList>
    </citation>
    <scope>NUCLEOTIDE SEQUENCE [LARGE SCALE GENOMIC DNA]</scope>
    <source>
        <strain evidence="4">cv. Fuchu</strain>
    </source>
</reference>
<evidence type="ECO:0000313" key="4">
    <source>
        <dbReference type="Proteomes" id="UP000585474"/>
    </source>
</evidence>
<comment type="caution">
    <text evidence="3">The sequence shown here is derived from an EMBL/GenBank/DDBJ whole genome shotgun (WGS) entry which is preliminary data.</text>
</comment>
<sequence>MTRSLSFLPFLGSIPLVLRVVPQLPPPPVERETTIMTQGELDRLRESHSFSSKRSNQTTQGGGGLLRVVVWRAHKFSMPLNEFRSLFILYKNPNLDSRWLYFNLVKEDLAQGIPQQRQGMEEEIPLYLGKRLGVLLGDIQGCRSSKDKHCNKPLVLSTTEQERLDGILDSVLGENFFTIKEVLKSKFFRRYFKLNSKSMASSGGDNGKDIQIGGMALVVGDKGESHHSRDESYRDDHSQDGSIEYIGTIRKEMRKVLPRLPDLTLLGILGEKSDHSSLVWNQVALAQALSQRPDQIHGCRPSLDQMGIQECKPGDKVDPGCEGGTYWRESPRDEVPDISPSKKGKSASNVKKKVSKAAVVEGTSANSGVVFKAQSLYARKSFHGKKTLRGSDPTCRQGREKNESSVKAPTKAKALLSKTVSKAAAVEGTSANSGVVFKAQSLYARKSRHGEKSLGGSDPTCRQGRASRYFGEGFDFYKRQISRLQPDLDIQGIGIDVDILKEEEKEEEEKEIEKEGEKEEENEEGEKGETSPLSP</sequence>
<keyword evidence="4" id="KW-1185">Reference proteome</keyword>
<gene>
    <name evidence="3" type="ORF">Acr_00g0032370</name>
</gene>
<protein>
    <submittedName>
        <fullName evidence="3">Uncharacterized protein</fullName>
    </submittedName>
</protein>
<evidence type="ECO:0000256" key="1">
    <source>
        <dbReference type="SAM" id="MobiDB-lite"/>
    </source>
</evidence>
<feature type="signal peptide" evidence="2">
    <location>
        <begin position="1"/>
        <end position="19"/>
    </location>
</feature>
<dbReference type="Proteomes" id="UP000585474">
    <property type="component" value="Unassembled WGS sequence"/>
</dbReference>
<dbReference type="EMBL" id="BJWL01000205">
    <property type="protein sequence ID" value="GFS34121.1"/>
    <property type="molecule type" value="Genomic_DNA"/>
</dbReference>
<feature type="region of interest" description="Disordered" evidence="1">
    <location>
        <begin position="386"/>
        <end position="407"/>
    </location>
</feature>
<feature type="region of interest" description="Disordered" evidence="1">
    <location>
        <begin position="496"/>
        <end position="535"/>
    </location>
</feature>
<keyword evidence="2" id="KW-0732">Signal</keyword>
<feature type="chain" id="PRO_5029450319" evidence="2">
    <location>
        <begin position="20"/>
        <end position="535"/>
    </location>
</feature>
<proteinExistence type="predicted"/>